<proteinExistence type="predicted"/>
<organism evidence="2 3">
    <name type="scientific">Fusarium irregulare</name>
    <dbReference type="NCBI Taxonomy" id="2494466"/>
    <lineage>
        <taxon>Eukaryota</taxon>
        <taxon>Fungi</taxon>
        <taxon>Dikarya</taxon>
        <taxon>Ascomycota</taxon>
        <taxon>Pezizomycotina</taxon>
        <taxon>Sordariomycetes</taxon>
        <taxon>Hypocreomycetidae</taxon>
        <taxon>Hypocreales</taxon>
        <taxon>Nectriaceae</taxon>
        <taxon>Fusarium</taxon>
        <taxon>Fusarium incarnatum-equiseti species complex</taxon>
    </lineage>
</organism>
<name>A0A9W8PTL3_9HYPO</name>
<sequence>MEPIEENSVAVPVAAPPAMVMLDIKETHRFARYIKAYFEEGMKSTAQNTRDDFKQYFANWASIPKESFELALLVIASAPDPPKELGRAPCDGCNWPFYWPKDTPALLQDIQRFNAGVDALLNPGPSAGSVDPSLLTPPTGQLLLNPGPPAGAVDPSLLTPPVSQL</sequence>
<dbReference type="OrthoDB" id="10357627at2759"/>
<dbReference type="AlphaFoldDB" id="A0A9W8PTL3"/>
<dbReference type="Proteomes" id="UP001152130">
    <property type="component" value="Unassembled WGS sequence"/>
</dbReference>
<dbReference type="EMBL" id="JAPDHF010000005">
    <property type="protein sequence ID" value="KAJ4017835.1"/>
    <property type="molecule type" value="Genomic_DNA"/>
</dbReference>
<evidence type="ECO:0000313" key="2">
    <source>
        <dbReference type="EMBL" id="KAJ4017835.1"/>
    </source>
</evidence>
<keyword evidence="3" id="KW-1185">Reference proteome</keyword>
<comment type="caution">
    <text evidence="2">The sequence shown here is derived from an EMBL/GenBank/DDBJ whole genome shotgun (WGS) entry which is preliminary data.</text>
</comment>
<accession>A0A9W8PTL3</accession>
<evidence type="ECO:0000256" key="1">
    <source>
        <dbReference type="SAM" id="MobiDB-lite"/>
    </source>
</evidence>
<feature type="region of interest" description="Disordered" evidence="1">
    <location>
        <begin position="128"/>
        <end position="165"/>
    </location>
</feature>
<reference evidence="2" key="1">
    <citation type="submission" date="2022-10" db="EMBL/GenBank/DDBJ databases">
        <title>Fusarium specimens isolated from Avocado Roots.</title>
        <authorList>
            <person name="Stajich J."/>
            <person name="Roper C."/>
            <person name="Heimlech-Rivalta G."/>
        </authorList>
    </citation>
    <scope>NUCLEOTIDE SEQUENCE</scope>
    <source>
        <strain evidence="2">CF00143</strain>
    </source>
</reference>
<gene>
    <name evidence="2" type="ORF">NW766_003906</name>
</gene>
<protein>
    <submittedName>
        <fullName evidence="2">Uncharacterized protein</fullName>
    </submittedName>
</protein>
<evidence type="ECO:0000313" key="3">
    <source>
        <dbReference type="Proteomes" id="UP001152130"/>
    </source>
</evidence>